<dbReference type="PROSITE" id="PS50222">
    <property type="entry name" value="EF_HAND_2"/>
    <property type="match status" value="1"/>
</dbReference>
<dbReference type="Gene3D" id="1.10.238.10">
    <property type="entry name" value="EF-hand"/>
    <property type="match status" value="1"/>
</dbReference>
<comment type="caution">
    <text evidence="3">The sequence shown here is derived from an EMBL/GenBank/DDBJ whole genome shotgun (WGS) entry which is preliminary data.</text>
</comment>
<dbReference type="InterPro" id="IPR011992">
    <property type="entry name" value="EF-hand-dom_pair"/>
</dbReference>
<feature type="transmembrane region" description="Helical" evidence="1">
    <location>
        <begin position="51"/>
        <end position="69"/>
    </location>
</feature>
<evidence type="ECO:0000256" key="1">
    <source>
        <dbReference type="SAM" id="Phobius"/>
    </source>
</evidence>
<dbReference type="EMBL" id="JACEIK010009947">
    <property type="protein sequence ID" value="MCE3214827.1"/>
    <property type="molecule type" value="Genomic_DNA"/>
</dbReference>
<dbReference type="PANTHER" id="PTHR11216">
    <property type="entry name" value="EH DOMAIN"/>
    <property type="match status" value="1"/>
</dbReference>
<keyword evidence="1" id="KW-1133">Transmembrane helix</keyword>
<name>A0ABS8WPL1_DATST</name>
<keyword evidence="4" id="KW-1185">Reference proteome</keyword>
<dbReference type="SUPFAM" id="SSF47473">
    <property type="entry name" value="EF-hand"/>
    <property type="match status" value="1"/>
</dbReference>
<keyword evidence="1" id="KW-0812">Transmembrane</keyword>
<dbReference type="PANTHER" id="PTHR11216:SF161">
    <property type="entry name" value="CALCIUM-BINDING EF HAND FAMILY PROTEIN"/>
    <property type="match status" value="1"/>
</dbReference>
<sequence>MAAQNQTPNMDQFEAYFRRADLDQDGRISGPEAVAFFKGSNLPQPVLAQRGAYLLSFSLFTICFSYPVLPATTSFGSTVVVGNCHHHGTPL</sequence>
<organism evidence="3 4">
    <name type="scientific">Datura stramonium</name>
    <name type="common">Jimsonweed</name>
    <name type="synonym">Common thornapple</name>
    <dbReference type="NCBI Taxonomy" id="4076"/>
    <lineage>
        <taxon>Eukaryota</taxon>
        <taxon>Viridiplantae</taxon>
        <taxon>Streptophyta</taxon>
        <taxon>Embryophyta</taxon>
        <taxon>Tracheophyta</taxon>
        <taxon>Spermatophyta</taxon>
        <taxon>Magnoliopsida</taxon>
        <taxon>eudicotyledons</taxon>
        <taxon>Gunneridae</taxon>
        <taxon>Pentapetalae</taxon>
        <taxon>asterids</taxon>
        <taxon>lamiids</taxon>
        <taxon>Solanales</taxon>
        <taxon>Solanaceae</taxon>
        <taxon>Solanoideae</taxon>
        <taxon>Datureae</taxon>
        <taxon>Datura</taxon>
    </lineage>
</organism>
<keyword evidence="1" id="KW-0472">Membrane</keyword>
<gene>
    <name evidence="3" type="ORF">HAX54_053440</name>
</gene>
<proteinExistence type="predicted"/>
<reference evidence="3 4" key="1">
    <citation type="journal article" date="2021" name="BMC Genomics">
        <title>Datura genome reveals duplications of psychoactive alkaloid biosynthetic genes and high mutation rate following tissue culture.</title>
        <authorList>
            <person name="Rajewski A."/>
            <person name="Carter-House D."/>
            <person name="Stajich J."/>
            <person name="Litt A."/>
        </authorList>
    </citation>
    <scope>NUCLEOTIDE SEQUENCE [LARGE SCALE GENOMIC DNA]</scope>
    <source>
        <strain evidence="3">AR-01</strain>
    </source>
</reference>
<accession>A0ABS8WPL1</accession>
<dbReference type="InterPro" id="IPR002048">
    <property type="entry name" value="EF_hand_dom"/>
</dbReference>
<evidence type="ECO:0000313" key="3">
    <source>
        <dbReference type="EMBL" id="MCE3214827.1"/>
    </source>
</evidence>
<protein>
    <recommendedName>
        <fullName evidence="2">EF-hand domain-containing protein</fullName>
    </recommendedName>
</protein>
<evidence type="ECO:0000259" key="2">
    <source>
        <dbReference type="PROSITE" id="PS50222"/>
    </source>
</evidence>
<feature type="domain" description="EF-hand" evidence="2">
    <location>
        <begin position="8"/>
        <end position="43"/>
    </location>
</feature>
<evidence type="ECO:0000313" key="4">
    <source>
        <dbReference type="Proteomes" id="UP000823775"/>
    </source>
</evidence>
<dbReference type="Proteomes" id="UP000823775">
    <property type="component" value="Unassembled WGS sequence"/>
</dbReference>